<name>A0A8J2VJH4_9BACL</name>
<dbReference type="EMBL" id="BMHQ01000019">
    <property type="protein sequence ID" value="GGE28937.1"/>
    <property type="molecule type" value="Genomic_DNA"/>
</dbReference>
<dbReference type="PANTHER" id="PTHR40053:SF1">
    <property type="entry name" value="SPORULATION-CONTROL PROTEIN SPO0M"/>
    <property type="match status" value="1"/>
</dbReference>
<dbReference type="Proteomes" id="UP000625210">
    <property type="component" value="Unassembled WGS sequence"/>
</dbReference>
<comment type="caution">
    <text evidence="1">The sequence shown here is derived from an EMBL/GenBank/DDBJ whole genome shotgun (WGS) entry which is preliminary data.</text>
</comment>
<reference evidence="1" key="1">
    <citation type="journal article" date="2014" name="Int. J. Syst. Evol. Microbiol.">
        <title>Complete genome sequence of Corynebacterium casei LMG S-19264T (=DSM 44701T), isolated from a smear-ripened cheese.</title>
        <authorList>
            <consortium name="US DOE Joint Genome Institute (JGI-PGF)"/>
            <person name="Walter F."/>
            <person name="Albersmeier A."/>
            <person name="Kalinowski J."/>
            <person name="Ruckert C."/>
        </authorList>
    </citation>
    <scope>NUCLEOTIDE SEQUENCE</scope>
    <source>
        <strain evidence="1">CGMCC 1.15179</strain>
    </source>
</reference>
<protein>
    <recommendedName>
        <fullName evidence="3">Sporulation-control protein</fullName>
    </recommendedName>
</protein>
<evidence type="ECO:0000313" key="2">
    <source>
        <dbReference type="Proteomes" id="UP000625210"/>
    </source>
</evidence>
<reference evidence="1" key="2">
    <citation type="submission" date="2020-09" db="EMBL/GenBank/DDBJ databases">
        <authorList>
            <person name="Sun Q."/>
            <person name="Zhou Y."/>
        </authorList>
    </citation>
    <scope>NUCLEOTIDE SEQUENCE</scope>
    <source>
        <strain evidence="1">CGMCC 1.15179</strain>
    </source>
</reference>
<keyword evidence="2" id="KW-1185">Reference proteome</keyword>
<dbReference type="RefSeq" id="WP_188649053.1">
    <property type="nucleotide sequence ID" value="NZ_BMHQ01000019.1"/>
</dbReference>
<evidence type="ECO:0008006" key="3">
    <source>
        <dbReference type="Google" id="ProtNLM"/>
    </source>
</evidence>
<evidence type="ECO:0000313" key="1">
    <source>
        <dbReference type="EMBL" id="GGE28937.1"/>
    </source>
</evidence>
<dbReference type="PANTHER" id="PTHR40053">
    <property type="entry name" value="SPORULATION-CONTROL PROTEIN SPO0M"/>
    <property type="match status" value="1"/>
</dbReference>
<dbReference type="Pfam" id="PF07070">
    <property type="entry name" value="Spo0M"/>
    <property type="match status" value="1"/>
</dbReference>
<gene>
    <name evidence="1" type="ORF">GCM10011571_33820</name>
</gene>
<proteinExistence type="predicted"/>
<accession>A0A8J2VJH4</accession>
<dbReference type="InterPro" id="IPR009776">
    <property type="entry name" value="Spore_0_M"/>
</dbReference>
<dbReference type="AlphaFoldDB" id="A0A8J2VJH4"/>
<sequence>MIIQKMLATFGEGSAEIDLRLDHHRYRAGEEIEGHFFLKGGTVEQQINGIEITLILTARDGKKGRRFPITAAPISSSFRLAPEKEKMISFSLRLPHTLPISGPEVSYHFSTRLDIPGGIDPIDTDPIEILPPEPLQFVFNALEKLGFKEQESSEAIDGQAQEFSFSPTSAFLGTIEEVELLARVEKKGLRLFLEVDLLSRRYKEIEIVHELFLEETLLQNTDHLTEHLRNILEQIVHHPKKFQGDKRRKYAYEGLFGSLGEIRLQDTT</sequence>
<organism evidence="1 2">
    <name type="scientific">Marinithermofilum abyssi</name>
    <dbReference type="NCBI Taxonomy" id="1571185"/>
    <lineage>
        <taxon>Bacteria</taxon>
        <taxon>Bacillati</taxon>
        <taxon>Bacillota</taxon>
        <taxon>Bacilli</taxon>
        <taxon>Bacillales</taxon>
        <taxon>Thermoactinomycetaceae</taxon>
        <taxon>Marinithermofilum</taxon>
    </lineage>
</organism>